<proteinExistence type="predicted"/>
<comment type="caution">
    <text evidence="1">The sequence shown here is derived from an EMBL/GenBank/DDBJ whole genome shotgun (WGS) entry which is preliminary data.</text>
</comment>
<dbReference type="InterPro" id="IPR043733">
    <property type="entry name" value="DUF5677"/>
</dbReference>
<gene>
    <name evidence="1" type="ORF">J42TS3_18980</name>
</gene>
<accession>A0ABQ4MA44</accession>
<evidence type="ECO:0000313" key="1">
    <source>
        <dbReference type="EMBL" id="GIP52863.1"/>
    </source>
</evidence>
<dbReference type="Proteomes" id="UP000679992">
    <property type="component" value="Unassembled WGS sequence"/>
</dbReference>
<dbReference type="EMBL" id="BOSL01000005">
    <property type="protein sequence ID" value="GIP52863.1"/>
    <property type="molecule type" value="Genomic_DNA"/>
</dbReference>
<dbReference type="Pfam" id="PF18928">
    <property type="entry name" value="DUF5677"/>
    <property type="match status" value="1"/>
</dbReference>
<dbReference type="RefSeq" id="WP_213654573.1">
    <property type="nucleotide sequence ID" value="NZ_BOSL01000005.1"/>
</dbReference>
<name>A0ABQ4MA44_9BACL</name>
<organism evidence="1 2">
    <name type="scientific">Paenibacillus vini</name>
    <dbReference type="NCBI Taxonomy" id="1476024"/>
    <lineage>
        <taxon>Bacteria</taxon>
        <taxon>Bacillati</taxon>
        <taxon>Bacillota</taxon>
        <taxon>Bacilli</taxon>
        <taxon>Bacillales</taxon>
        <taxon>Paenibacillaceae</taxon>
        <taxon>Paenibacillus</taxon>
    </lineage>
</organism>
<protein>
    <submittedName>
        <fullName evidence="1">Uncharacterized protein</fullName>
    </submittedName>
</protein>
<evidence type="ECO:0000313" key="2">
    <source>
        <dbReference type="Proteomes" id="UP000679992"/>
    </source>
</evidence>
<sequence>MYENKYYLSYILKDSKLLAKRSKAYYLKNIYDEYVTMQGIVSCYYNGDEDIQMLYSQEAIDHFCEKILDHYEFFNENEDNKDIIRRLKRNKWYSIYSEKTNNFRELVEYIGGLGNFDYPISNYTVYSYLSGYVHSNNIINNLDEILETNADVTSVSKIETFASLFILLGDASFFVARYLGLEKEVLLGEALRK</sequence>
<keyword evidence="2" id="KW-1185">Reference proteome</keyword>
<reference evidence="1 2" key="1">
    <citation type="submission" date="2021-03" db="EMBL/GenBank/DDBJ databases">
        <title>Antimicrobial resistance genes in bacteria isolated from Japanese honey, and their potential for conferring macrolide and lincosamide resistance in the American foulbrood pathogen Paenibacillus larvae.</title>
        <authorList>
            <person name="Okamoto M."/>
            <person name="Kumagai M."/>
            <person name="Kanamori H."/>
            <person name="Takamatsu D."/>
        </authorList>
    </citation>
    <scope>NUCLEOTIDE SEQUENCE [LARGE SCALE GENOMIC DNA]</scope>
    <source>
        <strain evidence="1 2">J42TS3</strain>
    </source>
</reference>